<dbReference type="Proteomes" id="UP000032430">
    <property type="component" value="Chromosome I"/>
</dbReference>
<dbReference type="EMBL" id="LN614827">
    <property type="protein sequence ID" value="CEG57475.1"/>
    <property type="molecule type" value="Genomic_DNA"/>
</dbReference>
<dbReference type="PANTHER" id="PTHR43080:SF2">
    <property type="entry name" value="CBS DOMAIN-CONTAINING PROTEIN"/>
    <property type="match status" value="1"/>
</dbReference>
<dbReference type="HOGENOM" id="CLU_040681_3_2_6"/>
<protein>
    <recommendedName>
        <fullName evidence="3">CBS domain-containing protein</fullName>
    </recommendedName>
</protein>
<dbReference type="InterPro" id="IPR046342">
    <property type="entry name" value="CBS_dom_sf"/>
</dbReference>
<dbReference type="SMART" id="SM00116">
    <property type="entry name" value="CBS"/>
    <property type="match status" value="2"/>
</dbReference>
<organism evidence="4 5">
    <name type="scientific">Legionella fallonii LLAP-10</name>
    <dbReference type="NCBI Taxonomy" id="1212491"/>
    <lineage>
        <taxon>Bacteria</taxon>
        <taxon>Pseudomonadati</taxon>
        <taxon>Pseudomonadota</taxon>
        <taxon>Gammaproteobacteria</taxon>
        <taxon>Legionellales</taxon>
        <taxon>Legionellaceae</taxon>
        <taxon>Legionella</taxon>
    </lineage>
</organism>
<evidence type="ECO:0000259" key="3">
    <source>
        <dbReference type="PROSITE" id="PS51371"/>
    </source>
</evidence>
<dbReference type="STRING" id="1212491.LFA_2090"/>
<evidence type="ECO:0000256" key="2">
    <source>
        <dbReference type="PROSITE-ProRule" id="PRU00703"/>
    </source>
</evidence>
<dbReference type="CDD" id="cd04623">
    <property type="entry name" value="CBS_pair_bac_euk"/>
    <property type="match status" value="1"/>
</dbReference>
<dbReference type="KEGG" id="lfa:LFA_2090"/>
<dbReference type="SUPFAM" id="SSF54631">
    <property type="entry name" value="CBS-domain pair"/>
    <property type="match status" value="1"/>
</dbReference>
<evidence type="ECO:0000313" key="5">
    <source>
        <dbReference type="Proteomes" id="UP000032430"/>
    </source>
</evidence>
<dbReference type="InterPro" id="IPR051257">
    <property type="entry name" value="Diverse_CBS-Domain"/>
</dbReference>
<evidence type="ECO:0000313" key="4">
    <source>
        <dbReference type="EMBL" id="CEG57475.1"/>
    </source>
</evidence>
<dbReference type="Pfam" id="PF00571">
    <property type="entry name" value="CBS"/>
    <property type="match status" value="2"/>
</dbReference>
<sequence length="148" mass="16934">MEKEMANLIHNVLPRPARKIFFIKPEDTVKQCIELMAEYNIGALVVRDENDKLIGIVSERDIVFSCLHQGMDINTTKVSEVVSSKVTVLSPHDTVEMAMQAMTDTRRRHILIYEGDELVSILSIGDVLFHILETKAREIEHLENYIAR</sequence>
<evidence type="ECO:0000256" key="1">
    <source>
        <dbReference type="ARBA" id="ARBA00023122"/>
    </source>
</evidence>
<reference evidence="5" key="1">
    <citation type="submission" date="2014-09" db="EMBL/GenBank/DDBJ databases">
        <authorList>
            <person name="Gomez-Valero L."/>
        </authorList>
    </citation>
    <scope>NUCLEOTIDE SEQUENCE [LARGE SCALE GENOMIC DNA]</scope>
    <source>
        <strain evidence="5">ATCC700992</strain>
    </source>
</reference>
<feature type="domain" description="CBS" evidence="3">
    <location>
        <begin position="82"/>
        <end position="139"/>
    </location>
</feature>
<accession>A0A098G7I6</accession>
<feature type="domain" description="CBS" evidence="3">
    <location>
        <begin position="16"/>
        <end position="73"/>
    </location>
</feature>
<keyword evidence="5" id="KW-1185">Reference proteome</keyword>
<gene>
    <name evidence="4" type="ORF">LFA_2090</name>
</gene>
<dbReference type="PROSITE" id="PS51371">
    <property type="entry name" value="CBS"/>
    <property type="match status" value="2"/>
</dbReference>
<keyword evidence="1 2" id="KW-0129">CBS domain</keyword>
<dbReference type="InterPro" id="IPR044725">
    <property type="entry name" value="CBSX3_CBS_dom"/>
</dbReference>
<dbReference type="Gene3D" id="3.10.580.10">
    <property type="entry name" value="CBS-domain"/>
    <property type="match status" value="1"/>
</dbReference>
<dbReference type="InterPro" id="IPR000644">
    <property type="entry name" value="CBS_dom"/>
</dbReference>
<proteinExistence type="predicted"/>
<dbReference type="PANTHER" id="PTHR43080">
    <property type="entry name" value="CBS DOMAIN-CONTAINING PROTEIN CBSX3, MITOCHONDRIAL"/>
    <property type="match status" value="1"/>
</dbReference>
<dbReference type="AlphaFoldDB" id="A0A098G7I6"/>
<name>A0A098G7I6_9GAMM</name>